<dbReference type="Proteomes" id="UP000813385">
    <property type="component" value="Unassembled WGS sequence"/>
</dbReference>
<keyword evidence="3" id="KW-1185">Reference proteome</keyword>
<accession>A0A8K0X5J0</accession>
<evidence type="ECO:0000313" key="3">
    <source>
        <dbReference type="Proteomes" id="UP000813385"/>
    </source>
</evidence>
<sequence>MHWVAGLLLPRPAFRRRGRDDQAARTLRKLPLPTASAPQSSPLFSLPFLPPGSLPPAPPKVLACRAHEPQPLQFRTLGPQHPLRPLPQSDPQSRGPRASAMRLWSPRPSKRTSTEPRSREMLPTWAPALVFASLSLSLFSSSRNQLTPAPAVQTEPNKPRPNSTVDLSLIFCLQSTSAALTYKYTPCLPPHPPHAGSHPATLPHPLVLDPISPPPSVSSLHWPGIRSRQRGGTAPSPAPPSLGAASSPV</sequence>
<gene>
    <name evidence="2" type="ORF">B0T11DRAFT_88285</name>
</gene>
<name>A0A8K0X5J0_9PEZI</name>
<protein>
    <submittedName>
        <fullName evidence="2">Uncharacterized protein</fullName>
    </submittedName>
</protein>
<organism evidence="2 3">
    <name type="scientific">Plectosphaerella cucumerina</name>
    <dbReference type="NCBI Taxonomy" id="40658"/>
    <lineage>
        <taxon>Eukaryota</taxon>
        <taxon>Fungi</taxon>
        <taxon>Dikarya</taxon>
        <taxon>Ascomycota</taxon>
        <taxon>Pezizomycotina</taxon>
        <taxon>Sordariomycetes</taxon>
        <taxon>Hypocreomycetidae</taxon>
        <taxon>Glomerellales</taxon>
        <taxon>Plectosphaerellaceae</taxon>
        <taxon>Plectosphaerella</taxon>
    </lineage>
</organism>
<feature type="region of interest" description="Disordered" evidence="1">
    <location>
        <begin position="194"/>
        <end position="249"/>
    </location>
</feature>
<dbReference type="EMBL" id="JAGPXD010000003">
    <property type="protein sequence ID" value="KAH7362865.1"/>
    <property type="molecule type" value="Genomic_DNA"/>
</dbReference>
<feature type="region of interest" description="Disordered" evidence="1">
    <location>
        <begin position="73"/>
        <end position="119"/>
    </location>
</feature>
<evidence type="ECO:0000256" key="1">
    <source>
        <dbReference type="SAM" id="MobiDB-lite"/>
    </source>
</evidence>
<reference evidence="2" key="1">
    <citation type="journal article" date="2021" name="Nat. Commun.">
        <title>Genetic determinants of endophytism in the Arabidopsis root mycobiome.</title>
        <authorList>
            <person name="Mesny F."/>
            <person name="Miyauchi S."/>
            <person name="Thiergart T."/>
            <person name="Pickel B."/>
            <person name="Atanasova L."/>
            <person name="Karlsson M."/>
            <person name="Huettel B."/>
            <person name="Barry K.W."/>
            <person name="Haridas S."/>
            <person name="Chen C."/>
            <person name="Bauer D."/>
            <person name="Andreopoulos W."/>
            <person name="Pangilinan J."/>
            <person name="LaButti K."/>
            <person name="Riley R."/>
            <person name="Lipzen A."/>
            <person name="Clum A."/>
            <person name="Drula E."/>
            <person name="Henrissat B."/>
            <person name="Kohler A."/>
            <person name="Grigoriev I.V."/>
            <person name="Martin F.M."/>
            <person name="Hacquard S."/>
        </authorList>
    </citation>
    <scope>NUCLEOTIDE SEQUENCE</scope>
    <source>
        <strain evidence="2">MPI-CAGE-AT-0016</strain>
    </source>
</reference>
<proteinExistence type="predicted"/>
<comment type="caution">
    <text evidence="2">The sequence shown here is derived from an EMBL/GenBank/DDBJ whole genome shotgun (WGS) entry which is preliminary data.</text>
</comment>
<dbReference type="AlphaFoldDB" id="A0A8K0X5J0"/>
<evidence type="ECO:0000313" key="2">
    <source>
        <dbReference type="EMBL" id="KAH7362865.1"/>
    </source>
</evidence>